<dbReference type="PANTHER" id="PTHR11360:SF234">
    <property type="entry name" value="MFS-TYPE TRANSPORTER DBAD-RELATED"/>
    <property type="match status" value="1"/>
</dbReference>
<dbReference type="InterPro" id="IPR020846">
    <property type="entry name" value="MFS_dom"/>
</dbReference>
<feature type="compositionally biased region" description="Polar residues" evidence="3">
    <location>
        <begin position="1"/>
        <end position="14"/>
    </location>
</feature>
<keyword evidence="4" id="KW-0812">Transmembrane</keyword>
<dbReference type="OrthoDB" id="6509908at2759"/>
<feature type="transmembrane region" description="Helical" evidence="4">
    <location>
        <begin position="126"/>
        <end position="145"/>
    </location>
</feature>
<sequence>MTESDTQHANGSQSEDGDIEKDLRQEAINDFVNAGPVQEDLEQHARQKETGLSEDGGQVDKQATQVSAKPSVHSLRSIPNGGLQAWLQVMGAFFLFFNSWGLINTFGVYQTYYETGLLSSSTPSDIAWIGSVQAALLLFVGALTGPIYDAGYFKTLVAVGSFLVVFGQMMLSLCKEYYQVLLAQAFCVGIGAGCLFVPSVAIISQYFNSKIATAMGIAAVGSSFGGVIYPIVLYRLLPRIGFGWSTRVLGFMMLVTLAPSNVFMKVRVLPAHKRKIVDWSAFKEPAYVIWVLGGFFGFCGLYAPFFYISSYSISTGIMGPNLAFYLLSILNSTSVFGRALPNILADKFGPYNMLIPCGIMTSVLQFCLVGTHNTGGIIVITLLYGFFSGTFVSIPPTIFVLLAPNRGMVGTRMGMGFTIISIGVVVGTPACGWILNAAGWKYVWVFGGLTTMTGNVLIFISRMIRSNWTLRKKV</sequence>
<accession>A0A6A6H8L8</accession>
<dbReference type="SUPFAM" id="SSF103473">
    <property type="entry name" value="MFS general substrate transporter"/>
    <property type="match status" value="1"/>
</dbReference>
<dbReference type="EMBL" id="ML991799">
    <property type="protein sequence ID" value="KAF2234352.1"/>
    <property type="molecule type" value="Genomic_DNA"/>
</dbReference>
<keyword evidence="7" id="KW-1185">Reference proteome</keyword>
<reference evidence="6" key="1">
    <citation type="journal article" date="2020" name="Stud. Mycol.">
        <title>101 Dothideomycetes genomes: a test case for predicting lifestyles and emergence of pathogens.</title>
        <authorList>
            <person name="Haridas S."/>
            <person name="Albert R."/>
            <person name="Binder M."/>
            <person name="Bloem J."/>
            <person name="Labutti K."/>
            <person name="Salamov A."/>
            <person name="Andreopoulos B."/>
            <person name="Baker S."/>
            <person name="Barry K."/>
            <person name="Bills G."/>
            <person name="Bluhm B."/>
            <person name="Cannon C."/>
            <person name="Castanera R."/>
            <person name="Culley D."/>
            <person name="Daum C."/>
            <person name="Ezra D."/>
            <person name="Gonzalez J."/>
            <person name="Henrissat B."/>
            <person name="Kuo A."/>
            <person name="Liang C."/>
            <person name="Lipzen A."/>
            <person name="Lutzoni F."/>
            <person name="Magnuson J."/>
            <person name="Mondo S."/>
            <person name="Nolan M."/>
            <person name="Ohm R."/>
            <person name="Pangilinan J."/>
            <person name="Park H.-J."/>
            <person name="Ramirez L."/>
            <person name="Alfaro M."/>
            <person name="Sun H."/>
            <person name="Tritt A."/>
            <person name="Yoshinaga Y."/>
            <person name="Zwiers L.-H."/>
            <person name="Turgeon B."/>
            <person name="Goodwin S."/>
            <person name="Spatafora J."/>
            <person name="Crous P."/>
            <person name="Grigoriev I."/>
        </authorList>
    </citation>
    <scope>NUCLEOTIDE SEQUENCE</scope>
    <source>
        <strain evidence="6">Tuck. ex Michener</strain>
    </source>
</reference>
<comment type="subcellular location">
    <subcellularLocation>
        <location evidence="1">Membrane</location>
        <topology evidence="1">Multi-pass membrane protein</topology>
    </subcellularLocation>
</comment>
<proteinExistence type="inferred from homology"/>
<dbReference type="Pfam" id="PF07690">
    <property type="entry name" value="MFS_1"/>
    <property type="match status" value="1"/>
</dbReference>
<feature type="transmembrane region" description="Helical" evidence="4">
    <location>
        <begin position="177"/>
        <end position="203"/>
    </location>
</feature>
<evidence type="ECO:0000259" key="5">
    <source>
        <dbReference type="PROSITE" id="PS50850"/>
    </source>
</evidence>
<evidence type="ECO:0000256" key="1">
    <source>
        <dbReference type="ARBA" id="ARBA00004141"/>
    </source>
</evidence>
<feature type="transmembrane region" description="Helical" evidence="4">
    <location>
        <begin position="85"/>
        <end position="106"/>
    </location>
</feature>
<feature type="transmembrane region" description="Helical" evidence="4">
    <location>
        <begin position="152"/>
        <end position="171"/>
    </location>
</feature>
<gene>
    <name evidence="6" type="ORF">EV356DRAFT_446818</name>
</gene>
<dbReference type="Proteomes" id="UP000800092">
    <property type="component" value="Unassembled WGS sequence"/>
</dbReference>
<protein>
    <submittedName>
        <fullName evidence="6">MFS general substrate transporter</fullName>
    </submittedName>
</protein>
<dbReference type="PANTHER" id="PTHR11360">
    <property type="entry name" value="MONOCARBOXYLATE TRANSPORTER"/>
    <property type="match status" value="1"/>
</dbReference>
<feature type="region of interest" description="Disordered" evidence="3">
    <location>
        <begin position="1"/>
        <end position="64"/>
    </location>
</feature>
<dbReference type="InterPro" id="IPR011701">
    <property type="entry name" value="MFS"/>
</dbReference>
<dbReference type="InterPro" id="IPR036259">
    <property type="entry name" value="MFS_trans_sf"/>
</dbReference>
<organism evidence="6 7">
    <name type="scientific">Viridothelium virens</name>
    <name type="common">Speckled blister lichen</name>
    <name type="synonym">Trypethelium virens</name>
    <dbReference type="NCBI Taxonomy" id="1048519"/>
    <lineage>
        <taxon>Eukaryota</taxon>
        <taxon>Fungi</taxon>
        <taxon>Dikarya</taxon>
        <taxon>Ascomycota</taxon>
        <taxon>Pezizomycotina</taxon>
        <taxon>Dothideomycetes</taxon>
        <taxon>Dothideomycetes incertae sedis</taxon>
        <taxon>Trypetheliales</taxon>
        <taxon>Trypetheliaceae</taxon>
        <taxon>Viridothelium</taxon>
    </lineage>
</organism>
<keyword evidence="4" id="KW-1133">Transmembrane helix</keyword>
<feature type="transmembrane region" description="Helical" evidence="4">
    <location>
        <begin position="377"/>
        <end position="403"/>
    </location>
</feature>
<evidence type="ECO:0000313" key="7">
    <source>
        <dbReference type="Proteomes" id="UP000800092"/>
    </source>
</evidence>
<evidence type="ECO:0000313" key="6">
    <source>
        <dbReference type="EMBL" id="KAF2234352.1"/>
    </source>
</evidence>
<feature type="transmembrane region" description="Helical" evidence="4">
    <location>
        <begin position="353"/>
        <end position="371"/>
    </location>
</feature>
<evidence type="ECO:0000256" key="4">
    <source>
        <dbReference type="SAM" id="Phobius"/>
    </source>
</evidence>
<feature type="transmembrane region" description="Helical" evidence="4">
    <location>
        <begin position="442"/>
        <end position="464"/>
    </location>
</feature>
<comment type="similarity">
    <text evidence="2">Belongs to the major facilitator superfamily. Monocarboxylate porter (TC 2.A.1.13) family.</text>
</comment>
<keyword evidence="4" id="KW-0472">Membrane</keyword>
<dbReference type="Gene3D" id="1.20.1250.20">
    <property type="entry name" value="MFS general substrate transporter like domains"/>
    <property type="match status" value="2"/>
</dbReference>
<dbReference type="PROSITE" id="PS50850">
    <property type="entry name" value="MFS"/>
    <property type="match status" value="1"/>
</dbReference>
<feature type="transmembrane region" description="Helical" evidence="4">
    <location>
        <begin position="322"/>
        <end position="341"/>
    </location>
</feature>
<feature type="domain" description="Major facilitator superfamily (MFS) profile" evidence="5">
    <location>
        <begin position="286"/>
        <end position="474"/>
    </location>
</feature>
<evidence type="ECO:0000256" key="2">
    <source>
        <dbReference type="ARBA" id="ARBA00006727"/>
    </source>
</evidence>
<feature type="transmembrane region" description="Helical" evidence="4">
    <location>
        <begin position="415"/>
        <end position="436"/>
    </location>
</feature>
<feature type="transmembrane region" description="Helical" evidence="4">
    <location>
        <begin position="287"/>
        <end position="310"/>
    </location>
</feature>
<dbReference type="AlphaFoldDB" id="A0A6A6H8L8"/>
<dbReference type="InterPro" id="IPR050327">
    <property type="entry name" value="Proton-linked_MCT"/>
</dbReference>
<evidence type="ECO:0000256" key="3">
    <source>
        <dbReference type="SAM" id="MobiDB-lite"/>
    </source>
</evidence>
<name>A0A6A6H8L8_VIRVR</name>
<dbReference type="GO" id="GO:0022857">
    <property type="term" value="F:transmembrane transporter activity"/>
    <property type="evidence" value="ECO:0007669"/>
    <property type="project" value="InterPro"/>
</dbReference>
<feature type="compositionally biased region" description="Basic and acidic residues" evidence="3">
    <location>
        <begin position="41"/>
        <end position="51"/>
    </location>
</feature>
<feature type="transmembrane region" description="Helical" evidence="4">
    <location>
        <begin position="215"/>
        <end position="236"/>
    </location>
</feature>
<dbReference type="GO" id="GO:0016020">
    <property type="term" value="C:membrane"/>
    <property type="evidence" value="ECO:0007669"/>
    <property type="project" value="UniProtKB-SubCell"/>
</dbReference>
<feature type="transmembrane region" description="Helical" evidence="4">
    <location>
        <begin position="248"/>
        <end position="266"/>
    </location>
</feature>